<evidence type="ECO:0000313" key="11">
    <source>
        <dbReference type="EMBL" id="RXD18245.1"/>
    </source>
</evidence>
<dbReference type="EMBL" id="DADPIR010000018">
    <property type="protein sequence ID" value="HAZ7492627.1"/>
    <property type="molecule type" value="Genomic_DNA"/>
</dbReference>
<reference evidence="11 14" key="7">
    <citation type="submission" date="2019-01" db="EMBL/GenBank/DDBJ databases">
        <title>Genomic analysis of febrile catheter-associated UTI E. coli isolates.</title>
        <authorList>
            <person name="Potter R."/>
            <person name="Zou Z."/>
            <person name="Henderson J."/>
            <person name="Dantas G."/>
        </authorList>
    </citation>
    <scope>NUCLEOTIDE SEQUENCE [LARGE SCALE GENOMIC DNA]</scope>
    <source>
        <strain evidence="11 14">29_CAASB</strain>
    </source>
</reference>
<dbReference type="GeneID" id="86948758"/>
<reference evidence="8 13" key="5">
    <citation type="submission" date="2018-10" db="EMBL/GenBank/DDBJ databases">
        <authorList>
            <consortium name="NARMS: The National Antimicrobial Resistance Monitoring System"/>
        </authorList>
    </citation>
    <scope>NUCLEOTIDE SEQUENCE [LARGE SCALE GENOMIC DNA]</scope>
    <source>
        <strain evidence="8 13">CVM N17EC0276</strain>
        <strain evidence="5 17">CVM N18EC122</strain>
        <strain evidence="6 18">CVM N19EC0189</strain>
    </source>
</reference>
<reference evidence="7" key="3">
    <citation type="journal article" date="2018" name="Genome Biol.">
        <title>SKESA: strategic k-mer extension for scrupulous assemblies.</title>
        <authorList>
            <person name="Souvorov A."/>
            <person name="Agarwala R."/>
            <person name="Lipman D.J."/>
        </authorList>
    </citation>
    <scope>NUCLEOTIDE SEQUENCE</scope>
    <source>
        <strain evidence="7">SJP41</strain>
    </source>
</reference>
<dbReference type="Proteomes" id="UP000288730">
    <property type="component" value="Unassembled WGS sequence"/>
</dbReference>
<dbReference type="AlphaFoldDB" id="A0A141BRF9"/>
<dbReference type="EMBL" id="RYCF01000022">
    <property type="protein sequence ID" value="MQK24592.1"/>
    <property type="molecule type" value="Genomic_DNA"/>
</dbReference>
<evidence type="ECO:0000313" key="13">
    <source>
        <dbReference type="Proteomes" id="UP000271175"/>
    </source>
</evidence>
<dbReference type="Proteomes" id="UP000868636">
    <property type="component" value="Unassembled WGS sequence"/>
</dbReference>
<dbReference type="EMBL" id="AASEBA010000012">
    <property type="protein sequence ID" value="EFC9749263.1"/>
    <property type="molecule type" value="Genomic_DNA"/>
</dbReference>
<dbReference type="Pfam" id="PF13064">
    <property type="entry name" value="DUF3927"/>
    <property type="match status" value="1"/>
</dbReference>
<keyword evidence="1" id="KW-0812">Transmembrane</keyword>
<proteinExistence type="predicted"/>
<keyword evidence="1" id="KW-1133">Transmembrane helix</keyword>
<evidence type="ECO:0000313" key="5">
    <source>
        <dbReference type="EMBL" id="EFC9749263.1"/>
    </source>
</evidence>
<keyword evidence="2" id="KW-0614">Plasmid</keyword>
<evidence type="ECO:0000313" key="7">
    <source>
        <dbReference type="EMBL" id="HAZ7492627.1"/>
    </source>
</evidence>
<dbReference type="Proteomes" id="UP000271175">
    <property type="component" value="Unassembled WGS sequence"/>
</dbReference>
<evidence type="ECO:0000313" key="18">
    <source>
        <dbReference type="Proteomes" id="UP000534496"/>
    </source>
</evidence>
<dbReference type="Proteomes" id="UP000184277">
    <property type="component" value="Unassembled WGS sequence"/>
</dbReference>
<evidence type="ECO:0000313" key="3">
    <source>
        <dbReference type="EMBL" id="BCG39814.1"/>
    </source>
</evidence>
<evidence type="ECO:0000313" key="16">
    <source>
        <dbReference type="Proteomes" id="UP000509260"/>
    </source>
</evidence>
<dbReference type="EMBL" id="ROAL01000018">
    <property type="protein sequence ID" value="MIB62295.1"/>
    <property type="molecule type" value="Genomic_DNA"/>
</dbReference>
<evidence type="ECO:0000313" key="17">
    <source>
        <dbReference type="Proteomes" id="UP000532204"/>
    </source>
</evidence>
<dbReference type="EMBL" id="AP023200">
    <property type="protein sequence ID" value="BCG39814.1"/>
    <property type="molecule type" value="Genomic_DNA"/>
</dbReference>
<dbReference type="EMBL" id="AASVQO010000015">
    <property type="protein sequence ID" value="EFH3675325.1"/>
    <property type="molecule type" value="Genomic_DNA"/>
</dbReference>
<accession>A0A141BRF9</accession>
<dbReference type="EMBL" id="KP792123">
    <property type="protein sequence ID" value="AKN41083.1"/>
    <property type="molecule type" value="Genomic_DNA"/>
</dbReference>
<dbReference type="Proteomes" id="UP000509260">
    <property type="component" value="Plasmid pMTY18780-3"/>
</dbReference>
<evidence type="ECO:0000313" key="14">
    <source>
        <dbReference type="Proteomes" id="UP000288730"/>
    </source>
</evidence>
<protein>
    <submittedName>
        <fullName evidence="4">DUF3927 domain-containing protein</fullName>
    </submittedName>
    <submittedName>
        <fullName evidence="2">Membrane protein</fullName>
    </submittedName>
</protein>
<reference evidence="3 16" key="8">
    <citation type="submission" date="2020-06" db="EMBL/GenBank/DDBJ databases">
        <title>Whole-genome sequencing of blaNDM-5 positive Escherichia coli isolated from a Japanese patient with no history of travel abroad.</title>
        <authorList>
            <person name="Ito Y."/>
            <person name="Aoki K."/>
            <person name="Nakayama N."/>
            <person name="Ohtsuka M."/>
            <person name="Ota M."/>
            <person name="Kaneko N."/>
            <person name="Yoshida M."/>
            <person name="Ishii Y."/>
            <person name="Tateda K."/>
            <person name="Matsuse H."/>
        </authorList>
    </citation>
    <scope>NUCLEOTIDE SEQUENCE [LARGE SCALE GENOMIC DNA]</scope>
    <source>
        <strain evidence="3 16">TUM18780</strain>
        <plasmid evidence="3">pMTY18780-3</plasmid>
        <plasmid evidence="16">pmty18780-3 dna</plasmid>
    </source>
</reference>
<evidence type="ECO:0000313" key="6">
    <source>
        <dbReference type="EMBL" id="EFH3675325.1"/>
    </source>
</evidence>
<reference evidence="4 19" key="4">
    <citation type="submission" date="2018-08" db="EMBL/GenBank/DDBJ databases">
        <authorList>
            <consortium name="PulseNet: The National Subtyping Network for Foodborne Disease Surveillance"/>
            <person name="Tarr C.L."/>
            <person name="Trees E."/>
            <person name="Katz L.S."/>
            <person name="Carleton-Romer H.A."/>
            <person name="Stroika S."/>
            <person name="Kucerova Z."/>
            <person name="Roache K.F."/>
            <person name="Sabol A.L."/>
            <person name="Besser J."/>
            <person name="Gerner-Smidt P."/>
        </authorList>
    </citation>
    <scope>NUCLEOTIDE SEQUENCE [LARGE SCALE GENOMIC DNA]</scope>
    <source>
        <strain evidence="4 19">PNUSAE011918</strain>
    </source>
</reference>
<geneLocation type="plasmid" evidence="16">
    <name>pmty18780-3 dna</name>
</geneLocation>
<evidence type="ECO:0000313" key="4">
    <source>
        <dbReference type="EMBL" id="EFA8785834.1"/>
    </source>
</evidence>
<dbReference type="PATRIC" id="fig|562.10475.peg.4613"/>
<sequence>MLERFRLVTVIALLVMAVLVDFTGKMMSVISDGVLIGLAIYFAYPLVRKATC</sequence>
<evidence type="ECO:0000313" key="10">
    <source>
        <dbReference type="EMBL" id="OJR53234.1"/>
    </source>
</evidence>
<geneLocation type="plasmid" evidence="2">
    <name>ESBL242</name>
</geneLocation>
<evidence type="ECO:0000313" key="15">
    <source>
        <dbReference type="Proteomes" id="UP000359125"/>
    </source>
</evidence>
<organism evidence="2">
    <name type="scientific">Escherichia coli</name>
    <dbReference type="NCBI Taxonomy" id="562"/>
    <lineage>
        <taxon>Bacteria</taxon>
        <taxon>Pseudomonadati</taxon>
        <taxon>Pseudomonadota</taxon>
        <taxon>Gammaproteobacteria</taxon>
        <taxon>Enterobacterales</taxon>
        <taxon>Enterobacteriaceae</taxon>
        <taxon>Escherichia</taxon>
    </lineage>
</organism>
<dbReference type="EMBL" id="SCJN01000001">
    <property type="protein sequence ID" value="RXD18245.1"/>
    <property type="molecule type" value="Genomic_DNA"/>
</dbReference>
<gene>
    <name evidence="10" type="ORF">BK383_19915</name>
    <name evidence="4" type="ORF">C2R31_003707</name>
    <name evidence="8" type="ORF">D9E49_18185</name>
    <name evidence="5" type="ORF">E6D34_08255</name>
    <name evidence="9" type="ORF">EIZ93_09740</name>
    <name evidence="11" type="ORF">EPS76_00085</name>
    <name evidence="6" type="ORF">F9461_19215</name>
    <name evidence="7" type="ORF">J8F57_002861</name>
    <name evidence="3" type="ORF">TUM18780_49760</name>
</gene>
<keyword evidence="1" id="KW-0472">Membrane</keyword>
<evidence type="ECO:0000313" key="19">
    <source>
        <dbReference type="Proteomes" id="UP000567387"/>
    </source>
</evidence>
<evidence type="ECO:0000313" key="8">
    <source>
        <dbReference type="EMBL" id="MIB62295.1"/>
    </source>
</evidence>
<evidence type="ECO:0000313" key="9">
    <source>
        <dbReference type="EMBL" id="MQK24592.1"/>
    </source>
</evidence>
<reference evidence="7" key="9">
    <citation type="submission" date="2021-03" db="EMBL/GenBank/DDBJ databases">
        <authorList>
            <consortium name="NCBI Pathogen Detection Project"/>
        </authorList>
    </citation>
    <scope>NUCLEOTIDE SEQUENCE</scope>
    <source>
        <strain evidence="7">SJP41</strain>
    </source>
</reference>
<reference evidence="9 15" key="6">
    <citation type="journal article" date="2019" name="Environ. Health Perspect.">
        <title>Inter-host Transmission of Carbapenemase-Producing Escherichia coli among Humans and Backyard Animals.</title>
        <authorList>
            <person name="Li J."/>
            <person name="Bi Z."/>
            <person name="Ma S."/>
            <person name="Chen B."/>
            <person name="Cai C."/>
            <person name="He J."/>
            <person name="Schwarz S."/>
            <person name="Sun C."/>
            <person name="Zhou Y."/>
            <person name="Yin J."/>
            <person name="Hulth A."/>
            <person name="Wang Y."/>
            <person name="Shen Z."/>
            <person name="Wang S."/>
            <person name="Wu C."/>
            <person name="Nilsson L.E."/>
            <person name="Walsh T.R."/>
            <person name="Borjesson S."/>
            <person name="Shen J."/>
            <person name="Sun Q."/>
            <person name="Wang Y."/>
        </authorList>
    </citation>
    <scope>NUCLEOTIDE SEQUENCE [LARGE SCALE GENOMIC DNA]</scope>
    <source>
        <strain evidence="9 15">A016f</strain>
    </source>
</reference>
<dbReference type="Proteomes" id="UP000567387">
    <property type="component" value="Unassembled WGS sequence"/>
</dbReference>
<dbReference type="Proteomes" id="UP000359125">
    <property type="component" value="Unassembled WGS sequence"/>
</dbReference>
<name>A0A141BRF9_ECOLX</name>
<dbReference type="Proteomes" id="UP000534496">
    <property type="component" value="Unassembled WGS sequence"/>
</dbReference>
<geneLocation type="plasmid" evidence="3">
    <name>pMTY18780-3</name>
</geneLocation>
<evidence type="ECO:0000313" key="2">
    <source>
        <dbReference type="EMBL" id="AKN41083.1"/>
    </source>
</evidence>
<dbReference type="InterPro" id="IPR025169">
    <property type="entry name" value="DUF3927"/>
</dbReference>
<feature type="transmembrane region" description="Helical" evidence="1">
    <location>
        <begin position="29"/>
        <end position="47"/>
    </location>
</feature>
<evidence type="ECO:0000313" key="12">
    <source>
        <dbReference type="Proteomes" id="UP000184277"/>
    </source>
</evidence>
<reference evidence="10 12" key="2">
    <citation type="submission" date="2016-10" db="EMBL/GenBank/DDBJ databases">
        <title>Comprehensive resistome analysis reveals the prevalence of NDM and MCR-1 in Chinese poultry production.</title>
        <authorList>
            <person name="Wang Y."/>
            <person name="Zhang R."/>
            <person name="Li J."/>
            <person name="Wu Z."/>
            <person name="Wenjuan Y."/>
            <person name="Schwarz S."/>
            <person name="Tyrrell J."/>
            <person name="Zheng Y."/>
            <person name="Wang S."/>
            <person name="Shen Z."/>
            <person name="Liu Z."/>
            <person name="Lei L."/>
            <person name="Li M."/>
            <person name="Zhang Q."/>
            <person name="Wu C."/>
            <person name="Zhang Q."/>
            <person name="Wu Y."/>
            <person name="Walsh T."/>
            <person name="Shen J."/>
        </authorList>
    </citation>
    <scope>NUCLEOTIDE SEQUENCE [LARGE SCALE GENOMIC DNA]</scope>
    <source>
        <strain evidence="10 12">570</strain>
    </source>
</reference>
<reference evidence="2" key="1">
    <citation type="submission" date="2015-02" db="EMBL/GenBank/DDBJ databases">
        <title>Factors That Affect the Transfer of a beta-lactam Resistance Conferring Plasmid.</title>
        <authorList>
            <person name="Nandel N."/>
        </authorList>
    </citation>
    <scope>NUCLEOTIDE SEQUENCE</scope>
    <source>
        <strain evidence="2">MG1655 YFP</strain>
        <plasmid evidence="2">ESBL242</plasmid>
    </source>
</reference>
<evidence type="ECO:0000256" key="1">
    <source>
        <dbReference type="SAM" id="Phobius"/>
    </source>
</evidence>
<dbReference type="EMBL" id="MOKI01000041">
    <property type="protein sequence ID" value="OJR53234.1"/>
    <property type="molecule type" value="Genomic_DNA"/>
</dbReference>
<dbReference type="EMBL" id="AASCBU010000020">
    <property type="protein sequence ID" value="EFA8785834.1"/>
    <property type="molecule type" value="Genomic_DNA"/>
</dbReference>
<dbReference type="RefSeq" id="WP_014962273.1">
    <property type="nucleotide sequence ID" value="NZ_AP017612.1"/>
</dbReference>
<dbReference type="Proteomes" id="UP000532204">
    <property type="component" value="Unassembled WGS sequence"/>
</dbReference>